<protein>
    <submittedName>
        <fullName evidence="1">Uncharacterized protein</fullName>
    </submittedName>
</protein>
<gene>
    <name evidence="1" type="ORF">K3G42_020452</name>
</gene>
<organism evidence="1 2">
    <name type="scientific">Sphaerodactylus townsendi</name>
    <dbReference type="NCBI Taxonomy" id="933632"/>
    <lineage>
        <taxon>Eukaryota</taxon>
        <taxon>Metazoa</taxon>
        <taxon>Chordata</taxon>
        <taxon>Craniata</taxon>
        <taxon>Vertebrata</taxon>
        <taxon>Euteleostomi</taxon>
        <taxon>Lepidosauria</taxon>
        <taxon>Squamata</taxon>
        <taxon>Bifurcata</taxon>
        <taxon>Gekkota</taxon>
        <taxon>Sphaerodactylidae</taxon>
        <taxon>Sphaerodactylus</taxon>
    </lineage>
</organism>
<proteinExistence type="predicted"/>
<keyword evidence="2" id="KW-1185">Reference proteome</keyword>
<comment type="caution">
    <text evidence="1">The sequence shown here is derived from an EMBL/GenBank/DDBJ whole genome shotgun (WGS) entry which is preliminary data.</text>
</comment>
<name>A0ACB8E8P4_9SAUR</name>
<accession>A0ACB8E8P4</accession>
<dbReference type="Proteomes" id="UP000827872">
    <property type="component" value="Linkage Group LG10"/>
</dbReference>
<sequence length="105" mass="12132">MTTFADLALDIIISRNLIGYRVLVRSKIRLRAILPLFCRSIMLPKRSRTKRVVGTISKLDEHFTPLGRISLKNCQTQPVSIQPKFQWCLSRSNLLWMIHSVLVVL</sequence>
<evidence type="ECO:0000313" key="2">
    <source>
        <dbReference type="Proteomes" id="UP000827872"/>
    </source>
</evidence>
<evidence type="ECO:0000313" key="1">
    <source>
        <dbReference type="EMBL" id="KAH7988682.1"/>
    </source>
</evidence>
<reference evidence="1" key="1">
    <citation type="submission" date="2021-08" db="EMBL/GenBank/DDBJ databases">
        <title>The first chromosome-level gecko genome reveals the dynamic sex chromosomes of Neotropical dwarf geckos (Sphaerodactylidae: Sphaerodactylus).</title>
        <authorList>
            <person name="Pinto B.J."/>
            <person name="Keating S.E."/>
            <person name="Gamble T."/>
        </authorList>
    </citation>
    <scope>NUCLEOTIDE SEQUENCE</scope>
    <source>
        <strain evidence="1">TG3544</strain>
    </source>
</reference>
<dbReference type="EMBL" id="CM037623">
    <property type="protein sequence ID" value="KAH7988682.1"/>
    <property type="molecule type" value="Genomic_DNA"/>
</dbReference>